<feature type="region of interest" description="Disordered" evidence="9">
    <location>
        <begin position="286"/>
        <end position="312"/>
    </location>
</feature>
<gene>
    <name evidence="11" type="ORF">N7517_001516</name>
</gene>
<keyword evidence="6" id="KW-0067">ATP-binding</keyword>
<feature type="domain" description="Protein kinase" evidence="10">
    <location>
        <begin position="96"/>
        <end position="435"/>
    </location>
</feature>
<dbReference type="PANTHER" id="PTHR24343:SF558">
    <property type="entry name" value="PROTEIN KINASE DOMAIN-CONTAINING PROTEIN"/>
    <property type="match status" value="1"/>
</dbReference>
<dbReference type="EMBL" id="JAPZBT010000001">
    <property type="protein sequence ID" value="KAJ5383605.1"/>
    <property type="molecule type" value="Genomic_DNA"/>
</dbReference>
<accession>A0A9W9VKZ7</accession>
<evidence type="ECO:0000256" key="7">
    <source>
        <dbReference type="ARBA" id="ARBA00047899"/>
    </source>
</evidence>
<dbReference type="InterPro" id="IPR000719">
    <property type="entry name" value="Prot_kinase_dom"/>
</dbReference>
<dbReference type="GO" id="GO:0004674">
    <property type="term" value="F:protein serine/threonine kinase activity"/>
    <property type="evidence" value="ECO:0007669"/>
    <property type="project" value="UniProtKB-KW"/>
</dbReference>
<dbReference type="GO" id="GO:0005829">
    <property type="term" value="C:cytosol"/>
    <property type="evidence" value="ECO:0007669"/>
    <property type="project" value="TreeGrafter"/>
</dbReference>
<evidence type="ECO:0000313" key="11">
    <source>
        <dbReference type="EMBL" id="KAJ5383605.1"/>
    </source>
</evidence>
<keyword evidence="3" id="KW-0808">Transferase</keyword>
<dbReference type="Pfam" id="PF00069">
    <property type="entry name" value="Pkinase"/>
    <property type="match status" value="1"/>
</dbReference>
<dbReference type="GO" id="GO:0030003">
    <property type="term" value="P:intracellular monoatomic cation homeostasis"/>
    <property type="evidence" value="ECO:0007669"/>
    <property type="project" value="TreeGrafter"/>
</dbReference>
<evidence type="ECO:0000259" key="10">
    <source>
        <dbReference type="PROSITE" id="PS50011"/>
    </source>
</evidence>
<evidence type="ECO:0000256" key="4">
    <source>
        <dbReference type="ARBA" id="ARBA00022741"/>
    </source>
</evidence>
<evidence type="ECO:0000256" key="2">
    <source>
        <dbReference type="ARBA" id="ARBA00022527"/>
    </source>
</evidence>
<dbReference type="PROSITE" id="PS50011">
    <property type="entry name" value="PROTEIN_KINASE_DOM"/>
    <property type="match status" value="1"/>
</dbReference>
<dbReference type="SUPFAM" id="SSF56112">
    <property type="entry name" value="Protein kinase-like (PK-like)"/>
    <property type="match status" value="1"/>
</dbReference>
<sequence length="448" mass="50544">MQKEKSQDTHPHRFAHVEIPPRSPPSHTHHVLRDSDREIRDYASPHILDELTHVLPVLGQSIPECEGPSHPETVMNSDKSDQMQKITANRKAEEESHPSFAEDYGKFNRILHYDDTNTVELYKKKVPLSHPTSPAKSPPIHILGILRRNSTDAVKELYAIKVFRHTHSPVSPDNLPSRTISLFHPNIVPLVDILYNKQRNLCLVMPYYAGGDLLSFLWRSWKPKDKPSTEELDCLAIQILRGVAFLHENNIAHGDLRPDHIFLTSRGSVKVGGFGQDEDAIRELATLSDSGNLTSSSEPTPDTPPDSEDKPILCIRRTVTDASVPYLPPERFPAQGSRPQSYAQQDGCDFRAGDMWACGIICVLLRSGELPWPSAQRVNPENESYAVYLRCRLKEDGFGLIQALEEHYRNLVYAMLHPDMEARITAEEVLRSEWALEVPACEIGEKGL</sequence>
<reference evidence="11" key="1">
    <citation type="submission" date="2022-12" db="EMBL/GenBank/DDBJ databases">
        <authorList>
            <person name="Petersen C."/>
        </authorList>
    </citation>
    <scope>NUCLEOTIDE SEQUENCE</scope>
    <source>
        <strain evidence="11">IBT 3081</strain>
    </source>
</reference>
<evidence type="ECO:0000256" key="6">
    <source>
        <dbReference type="ARBA" id="ARBA00022840"/>
    </source>
</evidence>
<dbReference type="GO" id="GO:0005524">
    <property type="term" value="F:ATP binding"/>
    <property type="evidence" value="ECO:0007669"/>
    <property type="project" value="UniProtKB-KW"/>
</dbReference>
<feature type="region of interest" description="Disordered" evidence="9">
    <location>
        <begin position="1"/>
        <end position="32"/>
    </location>
</feature>
<dbReference type="RefSeq" id="XP_056583381.1">
    <property type="nucleotide sequence ID" value="XM_056719246.1"/>
</dbReference>
<evidence type="ECO:0000256" key="3">
    <source>
        <dbReference type="ARBA" id="ARBA00022679"/>
    </source>
</evidence>
<dbReference type="Gene3D" id="1.10.510.10">
    <property type="entry name" value="Transferase(Phosphotransferase) domain 1"/>
    <property type="match status" value="1"/>
</dbReference>
<dbReference type="Proteomes" id="UP001147752">
    <property type="component" value="Unassembled WGS sequence"/>
</dbReference>
<evidence type="ECO:0000256" key="9">
    <source>
        <dbReference type="SAM" id="MobiDB-lite"/>
    </source>
</evidence>
<organism evidence="11 12">
    <name type="scientific">Penicillium concentricum</name>
    <dbReference type="NCBI Taxonomy" id="293559"/>
    <lineage>
        <taxon>Eukaryota</taxon>
        <taxon>Fungi</taxon>
        <taxon>Dikarya</taxon>
        <taxon>Ascomycota</taxon>
        <taxon>Pezizomycotina</taxon>
        <taxon>Eurotiomycetes</taxon>
        <taxon>Eurotiomycetidae</taxon>
        <taxon>Eurotiales</taxon>
        <taxon>Aspergillaceae</taxon>
        <taxon>Penicillium</taxon>
    </lineage>
</organism>
<dbReference type="AlphaFoldDB" id="A0A9W9VKZ7"/>
<comment type="catalytic activity">
    <reaction evidence="8">
        <text>L-seryl-[protein] + ATP = O-phospho-L-seryl-[protein] + ADP + H(+)</text>
        <dbReference type="Rhea" id="RHEA:17989"/>
        <dbReference type="Rhea" id="RHEA-COMP:9863"/>
        <dbReference type="Rhea" id="RHEA-COMP:11604"/>
        <dbReference type="ChEBI" id="CHEBI:15378"/>
        <dbReference type="ChEBI" id="CHEBI:29999"/>
        <dbReference type="ChEBI" id="CHEBI:30616"/>
        <dbReference type="ChEBI" id="CHEBI:83421"/>
        <dbReference type="ChEBI" id="CHEBI:456216"/>
        <dbReference type="EC" id="2.7.11.1"/>
    </reaction>
</comment>
<evidence type="ECO:0000313" key="12">
    <source>
        <dbReference type="Proteomes" id="UP001147752"/>
    </source>
</evidence>
<dbReference type="InterPro" id="IPR011009">
    <property type="entry name" value="Kinase-like_dom_sf"/>
</dbReference>
<keyword evidence="5 11" id="KW-0418">Kinase</keyword>
<reference evidence="11" key="2">
    <citation type="journal article" date="2023" name="IMA Fungus">
        <title>Comparative genomic study of the Penicillium genus elucidates a diverse pangenome and 15 lateral gene transfer events.</title>
        <authorList>
            <person name="Petersen C."/>
            <person name="Sorensen T."/>
            <person name="Nielsen M.R."/>
            <person name="Sondergaard T.E."/>
            <person name="Sorensen J.L."/>
            <person name="Fitzpatrick D.A."/>
            <person name="Frisvad J.C."/>
            <person name="Nielsen K.L."/>
        </authorList>
    </citation>
    <scope>NUCLEOTIDE SEQUENCE</scope>
    <source>
        <strain evidence="11">IBT 3081</strain>
    </source>
</reference>
<dbReference type="OrthoDB" id="4062651at2759"/>
<protein>
    <recommendedName>
        <fullName evidence="1">non-specific serine/threonine protein kinase</fullName>
        <ecNumber evidence="1">2.7.11.1</ecNumber>
    </recommendedName>
</protein>
<comment type="caution">
    <text evidence="11">The sequence shown here is derived from an EMBL/GenBank/DDBJ whole genome shotgun (WGS) entry which is preliminary data.</text>
</comment>
<dbReference type="EC" id="2.7.11.1" evidence="1"/>
<evidence type="ECO:0000256" key="5">
    <source>
        <dbReference type="ARBA" id="ARBA00022777"/>
    </source>
</evidence>
<dbReference type="PANTHER" id="PTHR24343">
    <property type="entry name" value="SERINE/THREONINE KINASE"/>
    <property type="match status" value="1"/>
</dbReference>
<name>A0A9W9VKZ7_9EURO</name>
<proteinExistence type="predicted"/>
<keyword evidence="2" id="KW-0723">Serine/threonine-protein kinase</keyword>
<feature type="compositionally biased region" description="Basic and acidic residues" evidence="9">
    <location>
        <begin position="1"/>
        <end position="11"/>
    </location>
</feature>
<keyword evidence="12" id="KW-1185">Reference proteome</keyword>
<comment type="catalytic activity">
    <reaction evidence="7">
        <text>L-threonyl-[protein] + ATP = O-phospho-L-threonyl-[protein] + ADP + H(+)</text>
        <dbReference type="Rhea" id="RHEA:46608"/>
        <dbReference type="Rhea" id="RHEA-COMP:11060"/>
        <dbReference type="Rhea" id="RHEA-COMP:11605"/>
        <dbReference type="ChEBI" id="CHEBI:15378"/>
        <dbReference type="ChEBI" id="CHEBI:30013"/>
        <dbReference type="ChEBI" id="CHEBI:30616"/>
        <dbReference type="ChEBI" id="CHEBI:61977"/>
        <dbReference type="ChEBI" id="CHEBI:456216"/>
        <dbReference type="EC" id="2.7.11.1"/>
    </reaction>
</comment>
<dbReference type="GeneID" id="81458429"/>
<evidence type="ECO:0000256" key="8">
    <source>
        <dbReference type="ARBA" id="ARBA00048679"/>
    </source>
</evidence>
<keyword evidence="4" id="KW-0547">Nucleotide-binding</keyword>
<evidence type="ECO:0000256" key="1">
    <source>
        <dbReference type="ARBA" id="ARBA00012513"/>
    </source>
</evidence>